<dbReference type="EMBL" id="JAEDAH010000023">
    <property type="protein sequence ID" value="MCA6063035.1"/>
    <property type="molecule type" value="Genomic_DNA"/>
</dbReference>
<sequence>MVRVKQWLSGDQLSYMLIEPVSRHCAMIDPQPGQEAEYLKVIRMRGLNCRYVLFTAETGYESGLAAELVTAATELSQSTLPLGETHIERFAHSSSTLALYVCDGHLFSGQWLTPFALRQNVAGGVSRDSSMMPLVNFPDDHIVHPGKMVAGIRISTIAQEKMAAVSSRGDEGVSHA</sequence>
<dbReference type="RefSeq" id="WP_225672628.1">
    <property type="nucleotide sequence ID" value="NZ_JAEDAH010000023.1"/>
</dbReference>
<reference evidence="1 2" key="1">
    <citation type="submission" date="2020-12" db="EMBL/GenBank/DDBJ databases">
        <title>Novel Thalassolituus-related marine hydrocarbonoclastic bacteria mediated algae-derived hydrocarbons mineralization in twilight zone of the northern South China Sea.</title>
        <authorList>
            <person name="Dong C."/>
        </authorList>
    </citation>
    <scope>NUCLEOTIDE SEQUENCE [LARGE SCALE GENOMIC DNA]</scope>
    <source>
        <strain evidence="1 2">IMCC1826</strain>
    </source>
</reference>
<name>A0ABS7ZRI8_9GAMM</name>
<comment type="caution">
    <text evidence="1">The sequence shown here is derived from an EMBL/GenBank/DDBJ whole genome shotgun (WGS) entry which is preliminary data.</text>
</comment>
<organism evidence="1 2">
    <name type="scientific">Thalassolituus marinus</name>
    <dbReference type="NCBI Taxonomy" id="671053"/>
    <lineage>
        <taxon>Bacteria</taxon>
        <taxon>Pseudomonadati</taxon>
        <taxon>Pseudomonadota</taxon>
        <taxon>Gammaproteobacteria</taxon>
        <taxon>Oceanospirillales</taxon>
        <taxon>Oceanospirillaceae</taxon>
        <taxon>Thalassolituus</taxon>
    </lineage>
</organism>
<evidence type="ECO:0000313" key="2">
    <source>
        <dbReference type="Proteomes" id="UP000714380"/>
    </source>
</evidence>
<accession>A0ABS7ZRI8</accession>
<gene>
    <name evidence="1" type="ORF">I9W95_05380</name>
</gene>
<dbReference type="Proteomes" id="UP000714380">
    <property type="component" value="Unassembled WGS sequence"/>
</dbReference>
<evidence type="ECO:0000313" key="1">
    <source>
        <dbReference type="EMBL" id="MCA6063035.1"/>
    </source>
</evidence>
<proteinExistence type="predicted"/>
<protein>
    <submittedName>
        <fullName evidence="1">Uncharacterized protein</fullName>
    </submittedName>
</protein>
<dbReference type="Gene3D" id="3.60.15.10">
    <property type="entry name" value="Ribonuclease Z/Hydroxyacylglutathione hydrolase-like"/>
    <property type="match status" value="1"/>
</dbReference>
<keyword evidence="2" id="KW-1185">Reference proteome</keyword>
<dbReference type="InterPro" id="IPR036866">
    <property type="entry name" value="RibonucZ/Hydroxyglut_hydro"/>
</dbReference>